<dbReference type="Proteomes" id="UP000092555">
    <property type="component" value="Unassembled WGS sequence"/>
</dbReference>
<dbReference type="STRING" id="869754.A0A1A0HHG1"/>
<protein>
    <submittedName>
        <fullName evidence="2">Rgp1-domain-containing protein</fullName>
    </submittedName>
</protein>
<gene>
    <name evidence="2" type="ORF">METBIDRAFT_37603</name>
</gene>
<name>A0A1A0HHG1_9ASCO</name>
<sequence>MPGISPQNYTFTKPVNESLEISLTYEAVAGQPGKFDCFLELANTHGAPHDHGTETNGSQKPAENTGPGSNGTQSSRGWLDSFWGSESARLVEQGPPEVPLLLGYIQMLGYVRLNHQIGAETGAESSLAVYWHNHEYASHYCSDDCDEKVQDLLHTELFDGRKQDTSSGPAKSSTIGGVPDLHARAFDPTAHYLLHDLVHPFGTMDMPPANAPPLSSHQQEELATSLSRYVAPIYVTAQHLIFASTTILPGQKCVYRFRMDMPPETLPPSYNTKLTGSLGDAGLASIAYLFVVGVQDQSDGHMHHRAVYFPMEWRPGHYGMDRSWLQHDYLQAPLFDKHWSPEKLLQGVSEVLNEEGESDVLNQDGESDVLNEDGESELYKEGAKNQSHDSEMNAEAGEGQKKNKAHIDDMSTEADDTKKAAGPGEEATNINGSKQGLLKTKSSMRDKFIEDLDSLIEGSLETLAAKERRKSSVCFVRPEDRGLLRQTPEKPRTSYQIRVNSQPLCVLTTSSAVYHVGEDVHFLLKLHPDFRNLLRIVGLTSHIEAHEIFHVKDERKIVNIYKVTPTIKRNVYADALMFPFAGHEARENARTGDYINLPRFLCQQFQASMFMDLRYFMVFRFVLNDFPEMESYRIDKDPEAFTEYVLAYKLENEANEFKFSIPLTVLPCMP</sequence>
<dbReference type="EMBL" id="LXTC01000001">
    <property type="protein sequence ID" value="OBA23283.1"/>
    <property type="molecule type" value="Genomic_DNA"/>
</dbReference>
<dbReference type="InterPro" id="IPR014848">
    <property type="entry name" value="Rgp1"/>
</dbReference>
<feature type="compositionally biased region" description="Basic and acidic residues" evidence="1">
    <location>
        <begin position="398"/>
        <end position="419"/>
    </location>
</feature>
<feature type="compositionally biased region" description="Basic and acidic residues" evidence="1">
    <location>
        <begin position="377"/>
        <end position="391"/>
    </location>
</feature>
<feature type="region of interest" description="Disordered" evidence="1">
    <location>
        <begin position="355"/>
        <end position="431"/>
    </location>
</feature>
<comment type="caution">
    <text evidence="2">The sequence shown here is derived from an EMBL/GenBank/DDBJ whole genome shotgun (WGS) entry which is preliminary data.</text>
</comment>
<keyword evidence="3" id="KW-1185">Reference proteome</keyword>
<feature type="compositionally biased region" description="Polar residues" evidence="1">
    <location>
        <begin position="54"/>
        <end position="76"/>
    </location>
</feature>
<proteinExistence type="predicted"/>
<reference evidence="2 3" key="1">
    <citation type="submission" date="2016-05" db="EMBL/GenBank/DDBJ databases">
        <title>Comparative genomics of biotechnologically important yeasts.</title>
        <authorList>
            <consortium name="DOE Joint Genome Institute"/>
            <person name="Riley R."/>
            <person name="Haridas S."/>
            <person name="Wolfe K.H."/>
            <person name="Lopes M.R."/>
            <person name="Hittinger C.T."/>
            <person name="Goker M."/>
            <person name="Salamov A."/>
            <person name="Wisecaver J."/>
            <person name="Long T.M."/>
            <person name="Aerts A.L."/>
            <person name="Barry K."/>
            <person name="Choi C."/>
            <person name="Clum A."/>
            <person name="Coughlan A.Y."/>
            <person name="Deshpande S."/>
            <person name="Douglass A.P."/>
            <person name="Hanson S.J."/>
            <person name="Klenk H.-P."/>
            <person name="LaButti K."/>
            <person name="Lapidus A."/>
            <person name="Lindquist E."/>
            <person name="Lipzen A."/>
            <person name="Meier-kolthoff J.P."/>
            <person name="Ohm R.A."/>
            <person name="Otillar R.P."/>
            <person name="Pangilinan J."/>
            <person name="Peng Y."/>
            <person name="Rokas A."/>
            <person name="Rosa C.A."/>
            <person name="Scheuner C."/>
            <person name="Sibirny A.A."/>
            <person name="Slot J.C."/>
            <person name="Stielow J.B."/>
            <person name="Sun H."/>
            <person name="Kurtzman C.P."/>
            <person name="Blackwell M."/>
            <person name="Grigoriev I.V."/>
            <person name="Jeffries T.W."/>
        </authorList>
    </citation>
    <scope>NUCLEOTIDE SEQUENCE [LARGE SCALE GENOMIC DNA]</scope>
    <source>
        <strain evidence="2 3">NRRL YB-4993</strain>
    </source>
</reference>
<dbReference type="OrthoDB" id="1918at2759"/>
<evidence type="ECO:0000313" key="2">
    <source>
        <dbReference type="EMBL" id="OBA23283.1"/>
    </source>
</evidence>
<dbReference type="AlphaFoldDB" id="A0A1A0HHG1"/>
<accession>A0A1A0HHG1</accession>
<organism evidence="2 3">
    <name type="scientific">Metschnikowia bicuspidata var. bicuspidata NRRL YB-4993</name>
    <dbReference type="NCBI Taxonomy" id="869754"/>
    <lineage>
        <taxon>Eukaryota</taxon>
        <taxon>Fungi</taxon>
        <taxon>Dikarya</taxon>
        <taxon>Ascomycota</taxon>
        <taxon>Saccharomycotina</taxon>
        <taxon>Pichiomycetes</taxon>
        <taxon>Metschnikowiaceae</taxon>
        <taxon>Metschnikowia</taxon>
    </lineage>
</organism>
<dbReference type="PANTHER" id="PTHR12507">
    <property type="entry name" value="REDUCED GROWTH PHENOTYPE 1 RGP1, YEAST -RELATED"/>
    <property type="match status" value="1"/>
</dbReference>
<dbReference type="RefSeq" id="XP_018713764.1">
    <property type="nucleotide sequence ID" value="XM_018856895.1"/>
</dbReference>
<dbReference type="GeneID" id="30029871"/>
<feature type="compositionally biased region" description="Acidic residues" evidence="1">
    <location>
        <begin position="365"/>
        <end position="376"/>
    </location>
</feature>
<evidence type="ECO:0000313" key="3">
    <source>
        <dbReference type="Proteomes" id="UP000092555"/>
    </source>
</evidence>
<evidence type="ECO:0000256" key="1">
    <source>
        <dbReference type="SAM" id="MobiDB-lite"/>
    </source>
</evidence>
<feature type="region of interest" description="Disordered" evidence="1">
    <location>
        <begin position="46"/>
        <end position="77"/>
    </location>
</feature>
<dbReference type="Pfam" id="PF08737">
    <property type="entry name" value="Rgp1"/>
    <property type="match status" value="1"/>
</dbReference>